<dbReference type="GO" id="GO:0012505">
    <property type="term" value="C:endomembrane system"/>
    <property type="evidence" value="ECO:0007669"/>
    <property type="project" value="UniProtKB-SubCell"/>
</dbReference>
<dbReference type="EMBL" id="GDID01001679">
    <property type="protein sequence ID" value="JAP94927.1"/>
    <property type="molecule type" value="Transcribed_RNA"/>
</dbReference>
<evidence type="ECO:0000256" key="3">
    <source>
        <dbReference type="ARBA" id="ARBA00022927"/>
    </source>
</evidence>
<feature type="non-terminal residue" evidence="8">
    <location>
        <position position="1"/>
    </location>
</feature>
<dbReference type="SUPFAM" id="SSF48371">
    <property type="entry name" value="ARM repeat"/>
    <property type="match status" value="1"/>
</dbReference>
<comment type="subcellular location">
    <subcellularLocation>
        <location evidence="1">Endomembrane system</location>
    </subcellularLocation>
</comment>
<dbReference type="InterPro" id="IPR002553">
    <property type="entry name" value="Clathrin/coatomer_adapt-like_N"/>
</dbReference>
<evidence type="ECO:0000313" key="8">
    <source>
        <dbReference type="EMBL" id="JAP94927.1"/>
    </source>
</evidence>
<feature type="non-terminal residue" evidence="8">
    <location>
        <position position="741"/>
    </location>
</feature>
<dbReference type="GO" id="GO:0016192">
    <property type="term" value="P:vesicle-mediated transport"/>
    <property type="evidence" value="ECO:0007669"/>
    <property type="project" value="InterPro"/>
</dbReference>
<dbReference type="PANTHER" id="PTHR22780">
    <property type="entry name" value="ADAPTIN, ALPHA/GAMMA/EPSILON"/>
    <property type="match status" value="1"/>
</dbReference>
<reference evidence="8" key="1">
    <citation type="submission" date="2015-07" db="EMBL/GenBank/DDBJ databases">
        <title>Adaptation to a free-living lifestyle via gene acquisitions in the diplomonad Trepomonas sp. PC1.</title>
        <authorList>
            <person name="Xu F."/>
            <person name="Jerlstrom-Hultqvist J."/>
            <person name="Kolisko M."/>
            <person name="Simpson A.G.B."/>
            <person name="Roger A.J."/>
            <person name="Svard S.G."/>
            <person name="Andersson J.O."/>
        </authorList>
    </citation>
    <scope>NUCLEOTIDE SEQUENCE</scope>
    <source>
        <strain evidence="8">PC1</strain>
    </source>
</reference>
<dbReference type="Gene3D" id="1.25.10.10">
    <property type="entry name" value="Leucine-rich Repeat Variant"/>
    <property type="match status" value="1"/>
</dbReference>
<evidence type="ECO:0000256" key="5">
    <source>
        <dbReference type="SAM" id="Coils"/>
    </source>
</evidence>
<evidence type="ECO:0000259" key="7">
    <source>
        <dbReference type="Pfam" id="PF01602"/>
    </source>
</evidence>
<name>A0A146KEL8_9EUKA</name>
<accession>A0A146KEL8</accession>
<gene>
    <name evidence="8" type="ORF">TPC1_12236</name>
</gene>
<sequence>TAEELIRRVRAAKTPAQESGIIETELSAIRSSFKLKEQPYIARNVAKLIYASMRGHQVAWGDMGIVNLCQSAKTHKEKRLAYLALQIVPHDNPVYLKMASNSIKVDMESGSQYRASIAVAALAAVGTSEMLSELSASTLSLIKATDSVYIRKKAMIVALKTVKNTPEVCEVFTEPCNQGIMDASHSVALAAAQLATQLVMNVDNSIEVFSKNIQQYSKKLQDLNNQSTFGTSENEMGGVSDPMLQIAMLRLIQAIIQKRTPDNEFVRRQLTETLEQIVSTQHKKGESVPARVSVQFEAARVILSLPNEMYEGNEKKLQDLRAAAADALTEALDHKNQTVRYSALASITEIIQRTNETQGAQRHRATVLQCMQEESVTLRRRALNLLVLITDEESAKPVATQLLNLIGKCEDNRWLSVKGALNEDMKKEIISSVAFIAESFSQDVQWHFDILLACLQLIGSGKPSDDLIRQITAHLAREKDLQVYANQRLVELFTEALQIQYYFYNETLMGACLYCIGETAGLIADPTAILQTIGQIIDGSVYSQNMVRYSVSTLAKLYTKCPAAKEVSKQMLQSLLQHSDAEIQQRAYEYSVAINDPKAVGLLGAIPPPPRVTSTIIQNEYQRSVPQISQPVQQSVQPIQPIQPIQPVKPIQPTGQPIQPMQGPQKQGFAAVVPNKPAVKPMQGPTKPTFQTQNQINQEKPKPVMDDLLDLGSAPAPTKPNPLDDLLGGEMPTQPQQHQQP</sequence>
<feature type="compositionally biased region" description="Polar residues" evidence="6">
    <location>
        <begin position="686"/>
        <end position="698"/>
    </location>
</feature>
<dbReference type="InterPro" id="IPR011989">
    <property type="entry name" value="ARM-like"/>
</dbReference>
<dbReference type="GO" id="GO:0006886">
    <property type="term" value="P:intracellular protein transport"/>
    <property type="evidence" value="ECO:0007669"/>
    <property type="project" value="InterPro"/>
</dbReference>
<evidence type="ECO:0000256" key="1">
    <source>
        <dbReference type="ARBA" id="ARBA00004308"/>
    </source>
</evidence>
<evidence type="ECO:0000256" key="6">
    <source>
        <dbReference type="SAM" id="MobiDB-lite"/>
    </source>
</evidence>
<evidence type="ECO:0000256" key="4">
    <source>
        <dbReference type="ARBA" id="ARBA00023136"/>
    </source>
</evidence>
<proteinExistence type="predicted"/>
<protein>
    <submittedName>
        <fullName evidence="8">Adaptin</fullName>
    </submittedName>
</protein>
<organism evidence="8">
    <name type="scientific">Trepomonas sp. PC1</name>
    <dbReference type="NCBI Taxonomy" id="1076344"/>
    <lineage>
        <taxon>Eukaryota</taxon>
        <taxon>Metamonada</taxon>
        <taxon>Diplomonadida</taxon>
        <taxon>Hexamitidae</taxon>
        <taxon>Hexamitinae</taxon>
        <taxon>Trepomonas</taxon>
    </lineage>
</organism>
<feature type="coiled-coil region" evidence="5">
    <location>
        <begin position="310"/>
        <end position="337"/>
    </location>
</feature>
<feature type="domain" description="Clathrin/coatomer adaptor adaptin-like N-terminal" evidence="7">
    <location>
        <begin position="20"/>
        <end position="596"/>
    </location>
</feature>
<keyword evidence="5" id="KW-0175">Coiled coil</keyword>
<evidence type="ECO:0000256" key="2">
    <source>
        <dbReference type="ARBA" id="ARBA00022448"/>
    </source>
</evidence>
<dbReference type="GO" id="GO:0030117">
    <property type="term" value="C:membrane coat"/>
    <property type="evidence" value="ECO:0007669"/>
    <property type="project" value="InterPro"/>
</dbReference>
<dbReference type="Pfam" id="PF01602">
    <property type="entry name" value="Adaptin_N"/>
    <property type="match status" value="1"/>
</dbReference>
<keyword evidence="4" id="KW-0472">Membrane</keyword>
<dbReference type="InterPro" id="IPR016024">
    <property type="entry name" value="ARM-type_fold"/>
</dbReference>
<dbReference type="InterPro" id="IPR050840">
    <property type="entry name" value="Adaptor_Complx_Large_Subunit"/>
</dbReference>
<keyword evidence="2" id="KW-0813">Transport</keyword>
<keyword evidence="3" id="KW-0653">Protein transport</keyword>
<feature type="region of interest" description="Disordered" evidence="6">
    <location>
        <begin position="676"/>
        <end position="741"/>
    </location>
</feature>
<dbReference type="AlphaFoldDB" id="A0A146KEL8"/>